<dbReference type="EMBL" id="JACGWJ010000006">
    <property type="protein sequence ID" value="KAL0413833.1"/>
    <property type="molecule type" value="Genomic_DNA"/>
</dbReference>
<feature type="compositionally biased region" description="Polar residues" evidence="1">
    <location>
        <begin position="44"/>
        <end position="56"/>
    </location>
</feature>
<evidence type="ECO:0000313" key="2">
    <source>
        <dbReference type="EMBL" id="KAL0413833.1"/>
    </source>
</evidence>
<accession>A0AAW2U9L0</accession>
<dbReference type="PANTHER" id="PTHR31286">
    <property type="entry name" value="GLYCINE-RICH CELL WALL STRUCTURAL PROTEIN 1.8-LIKE"/>
    <property type="match status" value="1"/>
</dbReference>
<feature type="compositionally biased region" description="Basic and acidic residues" evidence="1">
    <location>
        <begin position="8"/>
        <end position="19"/>
    </location>
</feature>
<sequence>MESGMGNHDQEMEPTRAEILRGSTPLEVGSSSAPAPSAAATPLQAGSSSVHDQLSNVPPPTPSLALRKHGYTQVPIWVKLKHIPVVLWTTDGLSTIVSGIGRLLYTDPITKAGTRLDFARVCVMVDFNATLPKYIVMMFSGEDGNEQPYRVDVEYEWISSKCLTCRSLGHTTAGCPSTKKPAKPPVAVYVPKPPSRIPKEPNAGYDPPTPSMRLVG</sequence>
<reference evidence="2" key="2">
    <citation type="journal article" date="2024" name="Plant">
        <title>Genomic evolution and insights into agronomic trait innovations of Sesamum species.</title>
        <authorList>
            <person name="Miao H."/>
            <person name="Wang L."/>
            <person name="Qu L."/>
            <person name="Liu H."/>
            <person name="Sun Y."/>
            <person name="Le M."/>
            <person name="Wang Q."/>
            <person name="Wei S."/>
            <person name="Zheng Y."/>
            <person name="Lin W."/>
            <person name="Duan Y."/>
            <person name="Cao H."/>
            <person name="Xiong S."/>
            <person name="Wang X."/>
            <person name="Wei L."/>
            <person name="Li C."/>
            <person name="Ma Q."/>
            <person name="Ju M."/>
            <person name="Zhao R."/>
            <person name="Li G."/>
            <person name="Mu C."/>
            <person name="Tian Q."/>
            <person name="Mei H."/>
            <person name="Zhang T."/>
            <person name="Gao T."/>
            <person name="Zhang H."/>
        </authorList>
    </citation>
    <scope>NUCLEOTIDE SEQUENCE</scope>
    <source>
        <strain evidence="2">G02</strain>
    </source>
</reference>
<proteinExistence type="predicted"/>
<protein>
    <recommendedName>
        <fullName evidence="3">DUF4283 domain-containing protein</fullName>
    </recommendedName>
</protein>
<gene>
    <name evidence="2" type="ORF">Sradi_1585000</name>
</gene>
<dbReference type="InterPro" id="IPR040256">
    <property type="entry name" value="At4g02000-like"/>
</dbReference>
<dbReference type="AlphaFoldDB" id="A0AAW2U9L0"/>
<feature type="region of interest" description="Disordered" evidence="1">
    <location>
        <begin position="1"/>
        <end position="61"/>
    </location>
</feature>
<reference evidence="2" key="1">
    <citation type="submission" date="2020-06" db="EMBL/GenBank/DDBJ databases">
        <authorList>
            <person name="Li T."/>
            <person name="Hu X."/>
            <person name="Zhang T."/>
            <person name="Song X."/>
            <person name="Zhang H."/>
            <person name="Dai N."/>
            <person name="Sheng W."/>
            <person name="Hou X."/>
            <person name="Wei L."/>
        </authorList>
    </citation>
    <scope>NUCLEOTIDE SEQUENCE</scope>
    <source>
        <strain evidence="2">G02</strain>
        <tissue evidence="2">Leaf</tissue>
    </source>
</reference>
<evidence type="ECO:0000256" key="1">
    <source>
        <dbReference type="SAM" id="MobiDB-lite"/>
    </source>
</evidence>
<dbReference type="PANTHER" id="PTHR31286:SF165">
    <property type="entry name" value="DUF4283 DOMAIN-CONTAINING PROTEIN"/>
    <property type="match status" value="1"/>
</dbReference>
<evidence type="ECO:0008006" key="3">
    <source>
        <dbReference type="Google" id="ProtNLM"/>
    </source>
</evidence>
<comment type="caution">
    <text evidence="2">The sequence shown here is derived from an EMBL/GenBank/DDBJ whole genome shotgun (WGS) entry which is preliminary data.</text>
</comment>
<name>A0AAW2U9L0_SESRA</name>
<feature type="compositionally biased region" description="Low complexity" evidence="1">
    <location>
        <begin position="30"/>
        <end position="40"/>
    </location>
</feature>
<feature type="region of interest" description="Disordered" evidence="1">
    <location>
        <begin position="172"/>
        <end position="216"/>
    </location>
</feature>
<organism evidence="2">
    <name type="scientific">Sesamum radiatum</name>
    <name type="common">Black benniseed</name>
    <dbReference type="NCBI Taxonomy" id="300843"/>
    <lineage>
        <taxon>Eukaryota</taxon>
        <taxon>Viridiplantae</taxon>
        <taxon>Streptophyta</taxon>
        <taxon>Embryophyta</taxon>
        <taxon>Tracheophyta</taxon>
        <taxon>Spermatophyta</taxon>
        <taxon>Magnoliopsida</taxon>
        <taxon>eudicotyledons</taxon>
        <taxon>Gunneridae</taxon>
        <taxon>Pentapetalae</taxon>
        <taxon>asterids</taxon>
        <taxon>lamiids</taxon>
        <taxon>Lamiales</taxon>
        <taxon>Pedaliaceae</taxon>
        <taxon>Sesamum</taxon>
    </lineage>
</organism>